<dbReference type="InterPro" id="IPR013088">
    <property type="entry name" value="Znf_NHR/GATA"/>
</dbReference>
<dbReference type="GO" id="GO:0004879">
    <property type="term" value="F:nuclear receptor activity"/>
    <property type="evidence" value="ECO:0007669"/>
    <property type="project" value="TreeGrafter"/>
</dbReference>
<evidence type="ECO:0000259" key="11">
    <source>
        <dbReference type="PROSITE" id="PS51843"/>
    </source>
</evidence>
<evidence type="ECO:0000256" key="1">
    <source>
        <dbReference type="ARBA" id="ARBA00022723"/>
    </source>
</evidence>
<feature type="domain" description="Nuclear receptor" evidence="10">
    <location>
        <begin position="124"/>
        <end position="200"/>
    </location>
</feature>
<dbReference type="InterPro" id="IPR050234">
    <property type="entry name" value="Nuclear_hormone_rcpt_NR1"/>
</dbReference>
<dbReference type="AlphaFoldDB" id="A0A813VQA8"/>
<feature type="domain" description="NR LBD" evidence="11">
    <location>
        <begin position="263"/>
        <end position="503"/>
    </location>
</feature>
<keyword evidence="6" id="KW-0804">Transcription</keyword>
<evidence type="ECO:0000256" key="8">
    <source>
        <dbReference type="ARBA" id="ARBA00023242"/>
    </source>
</evidence>
<dbReference type="GO" id="GO:0000122">
    <property type="term" value="P:negative regulation of transcription by RNA polymerase II"/>
    <property type="evidence" value="ECO:0007669"/>
    <property type="project" value="TreeGrafter"/>
</dbReference>
<dbReference type="OrthoDB" id="6352325at2759"/>
<dbReference type="GO" id="GO:0030154">
    <property type="term" value="P:cell differentiation"/>
    <property type="evidence" value="ECO:0007669"/>
    <property type="project" value="TreeGrafter"/>
</dbReference>
<protein>
    <submittedName>
        <fullName evidence="12">Uncharacterized protein</fullName>
    </submittedName>
</protein>
<dbReference type="GO" id="GO:0045944">
    <property type="term" value="P:positive regulation of transcription by RNA polymerase II"/>
    <property type="evidence" value="ECO:0007669"/>
    <property type="project" value="TreeGrafter"/>
</dbReference>
<evidence type="ECO:0000313" key="13">
    <source>
        <dbReference type="Proteomes" id="UP000663832"/>
    </source>
</evidence>
<evidence type="ECO:0000256" key="3">
    <source>
        <dbReference type="ARBA" id="ARBA00022833"/>
    </source>
</evidence>
<sequence>MNRKRDDLECNDQDDNGLGPMTKRIKSPLPPVNQLHPNDINDESRLLNNKQVTNTKDVDTIEQNGHTRLTIISNLPPQSSSEVCHNRKRRSRTSQELFKNNATTESSASFETTSVNGQSRKKSDLSCVVCCGLAHGYNFDAISCESCKAFFRRNALFNMDRLKCRRDGSCDITLETRRRCKSCRLKKCFAVGMRKEWILTEEEKLNKKRRIEENRRLRMVNNTDEPLSSKETLNSTGNLNLDLKSLVLNKNKTASLDSTSFNQKNDTIVNVVEAFDAGFKLDPISYGWSYPLAKKITALCQILNTKNTTALRLISFYKRLPEFDALNEIDKVNLIKNNLSHVFIFHGSLGYDPINDIYHEGSPSHENLLYGADIREGHGDDIYLRCTSIMRSLHSIVQIDQRIIQLALIIILFSKGLPGIINFSEPLLNNSQEVFQAQNFYVEQLWLFMEKSYGPSRTVLIFSTLISKCLLVQELLRDIQRDLHEKVDPNQVPPIIRTLMHFS</sequence>
<feature type="compositionally biased region" description="Low complexity" evidence="9">
    <location>
        <begin position="102"/>
        <end position="114"/>
    </location>
</feature>
<dbReference type="Gene3D" id="3.30.50.10">
    <property type="entry name" value="Erythroid Transcription Factor GATA-1, subunit A"/>
    <property type="match status" value="1"/>
</dbReference>
<accession>A0A813VQA8</accession>
<proteinExistence type="predicted"/>
<dbReference type="PANTHER" id="PTHR24082">
    <property type="entry name" value="NUCLEAR HORMONE RECEPTOR"/>
    <property type="match status" value="1"/>
</dbReference>
<keyword evidence="5" id="KW-0238">DNA-binding</keyword>
<dbReference type="Proteomes" id="UP000663832">
    <property type="component" value="Unassembled WGS sequence"/>
</dbReference>
<evidence type="ECO:0000256" key="5">
    <source>
        <dbReference type="ARBA" id="ARBA00023125"/>
    </source>
</evidence>
<dbReference type="Gene3D" id="1.10.565.10">
    <property type="entry name" value="Retinoid X Receptor"/>
    <property type="match status" value="1"/>
</dbReference>
<dbReference type="GO" id="GO:0000978">
    <property type="term" value="F:RNA polymerase II cis-regulatory region sequence-specific DNA binding"/>
    <property type="evidence" value="ECO:0007669"/>
    <property type="project" value="TreeGrafter"/>
</dbReference>
<feature type="region of interest" description="Disordered" evidence="9">
    <location>
        <begin position="76"/>
        <end position="115"/>
    </location>
</feature>
<dbReference type="SUPFAM" id="SSF57716">
    <property type="entry name" value="Glucocorticoid receptor-like (DNA-binding domain)"/>
    <property type="match status" value="1"/>
</dbReference>
<dbReference type="InterPro" id="IPR000536">
    <property type="entry name" value="Nucl_hrmn_rcpt_lig-bd"/>
</dbReference>
<feature type="region of interest" description="Disordered" evidence="9">
    <location>
        <begin position="1"/>
        <end position="41"/>
    </location>
</feature>
<keyword evidence="1" id="KW-0479">Metal-binding</keyword>
<evidence type="ECO:0000256" key="2">
    <source>
        <dbReference type="ARBA" id="ARBA00022771"/>
    </source>
</evidence>
<evidence type="ECO:0000259" key="10">
    <source>
        <dbReference type="PROSITE" id="PS51030"/>
    </source>
</evidence>
<dbReference type="PRINTS" id="PR00047">
    <property type="entry name" value="STROIDFINGER"/>
</dbReference>
<dbReference type="SUPFAM" id="SSF48508">
    <property type="entry name" value="Nuclear receptor ligand-binding domain"/>
    <property type="match status" value="1"/>
</dbReference>
<dbReference type="GO" id="GO:0008270">
    <property type="term" value="F:zinc ion binding"/>
    <property type="evidence" value="ECO:0007669"/>
    <property type="project" value="UniProtKB-KW"/>
</dbReference>
<dbReference type="SMART" id="SM00399">
    <property type="entry name" value="ZnF_C4"/>
    <property type="match status" value="1"/>
</dbReference>
<keyword evidence="2" id="KW-0863">Zinc-finger</keyword>
<keyword evidence="7" id="KW-0675">Receptor</keyword>
<keyword evidence="4" id="KW-0805">Transcription regulation</keyword>
<dbReference type="PANTHER" id="PTHR24082:SF283">
    <property type="entry name" value="NUCLEAR HORMONE RECEPTOR HR96"/>
    <property type="match status" value="1"/>
</dbReference>
<comment type="caution">
    <text evidence="12">The sequence shown here is derived from an EMBL/GenBank/DDBJ whole genome shotgun (WGS) entry which is preliminary data.</text>
</comment>
<dbReference type="InterPro" id="IPR035500">
    <property type="entry name" value="NHR-like_dom_sf"/>
</dbReference>
<dbReference type="EMBL" id="CAJNOM010000026">
    <property type="protein sequence ID" value="CAF0840769.1"/>
    <property type="molecule type" value="Genomic_DNA"/>
</dbReference>
<evidence type="ECO:0000256" key="6">
    <source>
        <dbReference type="ARBA" id="ARBA00023163"/>
    </source>
</evidence>
<evidence type="ECO:0000256" key="4">
    <source>
        <dbReference type="ARBA" id="ARBA00023015"/>
    </source>
</evidence>
<evidence type="ECO:0000256" key="9">
    <source>
        <dbReference type="SAM" id="MobiDB-lite"/>
    </source>
</evidence>
<evidence type="ECO:0000313" key="12">
    <source>
        <dbReference type="EMBL" id="CAF0840769.1"/>
    </source>
</evidence>
<keyword evidence="3" id="KW-0862">Zinc</keyword>
<reference evidence="12" key="1">
    <citation type="submission" date="2021-02" db="EMBL/GenBank/DDBJ databases">
        <authorList>
            <person name="Nowell W R."/>
        </authorList>
    </citation>
    <scope>NUCLEOTIDE SEQUENCE</scope>
</reference>
<keyword evidence="13" id="KW-1185">Reference proteome</keyword>
<gene>
    <name evidence="12" type="ORF">QVE165_LOCUS6298</name>
</gene>
<dbReference type="PROSITE" id="PS51030">
    <property type="entry name" value="NUCLEAR_REC_DBD_2"/>
    <property type="match status" value="1"/>
</dbReference>
<dbReference type="PROSITE" id="PS51843">
    <property type="entry name" value="NR_LBD"/>
    <property type="match status" value="1"/>
</dbReference>
<dbReference type="InterPro" id="IPR001628">
    <property type="entry name" value="Znf_hrmn_rcpt"/>
</dbReference>
<name>A0A813VQA8_9BILA</name>
<keyword evidence="8" id="KW-0539">Nucleus</keyword>
<evidence type="ECO:0000256" key="7">
    <source>
        <dbReference type="ARBA" id="ARBA00023170"/>
    </source>
</evidence>
<dbReference type="Pfam" id="PF00105">
    <property type="entry name" value="zf-C4"/>
    <property type="match status" value="1"/>
</dbReference>
<organism evidence="12 13">
    <name type="scientific">Adineta steineri</name>
    <dbReference type="NCBI Taxonomy" id="433720"/>
    <lineage>
        <taxon>Eukaryota</taxon>
        <taxon>Metazoa</taxon>
        <taxon>Spiralia</taxon>
        <taxon>Gnathifera</taxon>
        <taxon>Rotifera</taxon>
        <taxon>Eurotatoria</taxon>
        <taxon>Bdelloidea</taxon>
        <taxon>Adinetida</taxon>
        <taxon>Adinetidae</taxon>
        <taxon>Adineta</taxon>
    </lineage>
</organism>